<reference evidence="2" key="1">
    <citation type="journal article" date="2020" name="mSystems">
        <title>Genome- and Community-Level Interaction Insights into Carbon Utilization and Element Cycling Functions of Hydrothermarchaeota in Hydrothermal Sediment.</title>
        <authorList>
            <person name="Zhou Z."/>
            <person name="Liu Y."/>
            <person name="Xu W."/>
            <person name="Pan J."/>
            <person name="Luo Z.H."/>
            <person name="Li M."/>
        </authorList>
    </citation>
    <scope>NUCLEOTIDE SEQUENCE [LARGE SCALE GENOMIC DNA]</scope>
    <source>
        <strain evidence="2">SpSt-1071</strain>
    </source>
</reference>
<dbReference type="AlphaFoldDB" id="A0A7C5RE25"/>
<feature type="coiled-coil region" evidence="1">
    <location>
        <begin position="79"/>
        <end position="113"/>
    </location>
</feature>
<protein>
    <recommendedName>
        <fullName evidence="3">Flagellar FliJ protein</fullName>
    </recommendedName>
</protein>
<name>A0A7C5RE25_9DEIN</name>
<evidence type="ECO:0000313" key="2">
    <source>
        <dbReference type="EMBL" id="HHM67622.1"/>
    </source>
</evidence>
<evidence type="ECO:0000256" key="1">
    <source>
        <dbReference type="SAM" id="Coils"/>
    </source>
</evidence>
<comment type="caution">
    <text evidence="2">The sequence shown here is derived from an EMBL/GenBank/DDBJ whole genome shotgun (WGS) entry which is preliminary data.</text>
</comment>
<proteinExistence type="predicted"/>
<organism evidence="2">
    <name type="scientific">Thermus caliditerrae</name>
    <dbReference type="NCBI Taxonomy" id="1330700"/>
    <lineage>
        <taxon>Bacteria</taxon>
        <taxon>Thermotogati</taxon>
        <taxon>Deinococcota</taxon>
        <taxon>Deinococci</taxon>
        <taxon>Thermales</taxon>
        <taxon>Thermaceae</taxon>
        <taxon>Thermus</taxon>
    </lineage>
</organism>
<accession>A0A7C5RE25</accession>
<evidence type="ECO:0008006" key="3">
    <source>
        <dbReference type="Google" id="ProtNLM"/>
    </source>
</evidence>
<keyword evidence="1" id="KW-0175">Coiled coil</keyword>
<gene>
    <name evidence="2" type="ORF">ENM28_02690</name>
</gene>
<dbReference type="EMBL" id="DRXE01000095">
    <property type="protein sequence ID" value="HHM67622.1"/>
    <property type="molecule type" value="Genomic_DNA"/>
</dbReference>
<sequence length="143" mass="15928">MTKDWEFRLDTARLVARLMELPALIGELSRQLTALRAERRTLERAAKEAWARAYLAAQGRSKEEREAEALAGLAASPDWRRMQARLEQLAAAIDKAQGEKEALEHERKALYGAIVARHAEALEAALAQRLLTPHGLPPQGRGN</sequence>